<dbReference type="GO" id="GO:0031267">
    <property type="term" value="F:small GTPase binding"/>
    <property type="evidence" value="ECO:0007669"/>
    <property type="project" value="TreeGrafter"/>
</dbReference>
<dbReference type="GeneID" id="7844152"/>
<dbReference type="AlphaFoldDB" id="Q22NA8"/>
<dbReference type="InterPro" id="IPR032675">
    <property type="entry name" value="LRR_dom_sf"/>
</dbReference>
<organism evidence="4 5">
    <name type="scientific">Tetrahymena thermophila (strain SB210)</name>
    <dbReference type="NCBI Taxonomy" id="312017"/>
    <lineage>
        <taxon>Eukaryota</taxon>
        <taxon>Sar</taxon>
        <taxon>Alveolata</taxon>
        <taxon>Ciliophora</taxon>
        <taxon>Intramacronucleata</taxon>
        <taxon>Oligohymenophorea</taxon>
        <taxon>Hymenostomatida</taxon>
        <taxon>Tetrahymenina</taxon>
        <taxon>Tetrahymenidae</taxon>
        <taxon>Tetrahymena</taxon>
    </lineage>
</organism>
<dbReference type="GO" id="GO:0005829">
    <property type="term" value="C:cytosol"/>
    <property type="evidence" value="ECO:0007669"/>
    <property type="project" value="TreeGrafter"/>
</dbReference>
<keyword evidence="5" id="KW-1185">Reference proteome</keyword>
<evidence type="ECO:0008006" key="6">
    <source>
        <dbReference type="Google" id="ProtNLM"/>
    </source>
</evidence>
<dbReference type="InterPro" id="IPR027038">
    <property type="entry name" value="RanGap"/>
</dbReference>
<dbReference type="InParanoid" id="Q22NA8"/>
<dbReference type="SUPFAM" id="SSF52047">
    <property type="entry name" value="RNI-like"/>
    <property type="match status" value="2"/>
</dbReference>
<dbReference type="GO" id="GO:0006913">
    <property type="term" value="P:nucleocytoplasmic transport"/>
    <property type="evidence" value="ECO:0007669"/>
    <property type="project" value="TreeGrafter"/>
</dbReference>
<evidence type="ECO:0000256" key="1">
    <source>
        <dbReference type="ARBA" id="ARBA00022468"/>
    </source>
</evidence>
<name>Q22NA8_TETTS</name>
<protein>
    <recommendedName>
        <fullName evidence="6">Kinase domain protein</fullName>
    </recommendedName>
</protein>
<dbReference type="GO" id="GO:0048471">
    <property type="term" value="C:perinuclear region of cytoplasm"/>
    <property type="evidence" value="ECO:0007669"/>
    <property type="project" value="TreeGrafter"/>
</dbReference>
<gene>
    <name evidence="4" type="ORF">TTHERM_00209310</name>
</gene>
<keyword evidence="1" id="KW-0343">GTPase activation</keyword>
<dbReference type="GO" id="GO:0005634">
    <property type="term" value="C:nucleus"/>
    <property type="evidence" value="ECO:0007669"/>
    <property type="project" value="TreeGrafter"/>
</dbReference>
<dbReference type="EMBL" id="GG662857">
    <property type="protein sequence ID" value="EAR86877.2"/>
    <property type="molecule type" value="Genomic_DNA"/>
</dbReference>
<dbReference type="HOGENOM" id="CLU_1664269_0_0_1"/>
<dbReference type="RefSeq" id="XP_001007122.2">
    <property type="nucleotide sequence ID" value="XM_001007122.2"/>
</dbReference>
<dbReference type="PANTHER" id="PTHR24113:SF12">
    <property type="entry name" value="RAN GTPASE-ACTIVATING PROTEIN 1"/>
    <property type="match status" value="1"/>
</dbReference>
<dbReference type="KEGG" id="tet:TTHERM_00209310"/>
<dbReference type="Proteomes" id="UP000009168">
    <property type="component" value="Unassembled WGS sequence"/>
</dbReference>
<reference evidence="5" key="1">
    <citation type="journal article" date="2006" name="PLoS Biol.">
        <title>Macronuclear genome sequence of the ciliate Tetrahymena thermophila, a model eukaryote.</title>
        <authorList>
            <person name="Eisen J.A."/>
            <person name="Coyne R.S."/>
            <person name="Wu M."/>
            <person name="Wu D."/>
            <person name="Thiagarajan M."/>
            <person name="Wortman J.R."/>
            <person name="Badger J.H."/>
            <person name="Ren Q."/>
            <person name="Amedeo P."/>
            <person name="Jones K.M."/>
            <person name="Tallon L.J."/>
            <person name="Delcher A.L."/>
            <person name="Salzberg S.L."/>
            <person name="Silva J.C."/>
            <person name="Haas B.J."/>
            <person name="Majoros W.H."/>
            <person name="Farzad M."/>
            <person name="Carlton J.M."/>
            <person name="Smith R.K. Jr."/>
            <person name="Garg J."/>
            <person name="Pearlman R.E."/>
            <person name="Karrer K.M."/>
            <person name="Sun L."/>
            <person name="Manning G."/>
            <person name="Elde N.C."/>
            <person name="Turkewitz A.P."/>
            <person name="Asai D.J."/>
            <person name="Wilkes D.E."/>
            <person name="Wang Y."/>
            <person name="Cai H."/>
            <person name="Collins K."/>
            <person name="Stewart B.A."/>
            <person name="Lee S.R."/>
            <person name="Wilamowska K."/>
            <person name="Weinberg Z."/>
            <person name="Ruzzo W.L."/>
            <person name="Wloga D."/>
            <person name="Gaertig J."/>
            <person name="Frankel J."/>
            <person name="Tsao C.-C."/>
            <person name="Gorovsky M.A."/>
            <person name="Keeling P.J."/>
            <person name="Waller R.F."/>
            <person name="Patron N.J."/>
            <person name="Cherry J.M."/>
            <person name="Stover N.A."/>
            <person name="Krieger C.J."/>
            <person name="del Toro C."/>
            <person name="Ryder H.F."/>
            <person name="Williamson S.C."/>
            <person name="Barbeau R.A."/>
            <person name="Hamilton E.P."/>
            <person name="Orias E."/>
        </authorList>
    </citation>
    <scope>NUCLEOTIDE SEQUENCE [LARGE SCALE GENOMIC DNA]</scope>
    <source>
        <strain evidence="5">SB210</strain>
    </source>
</reference>
<dbReference type="InterPro" id="IPR001611">
    <property type="entry name" value="Leu-rich_rpt"/>
</dbReference>
<sequence length="615" mass="70097">MSINIKNVQYRIKECQAIPKEKIDSILNLLKEKNSYDEFCFYDYDNTNLVLLTQNLVLQKQVALQIIELKDPQFFVNKEINEYLISQALLSNFQIDEYDLNQYLSQRKVNLLHLNSLKMHNQTSLNFVRQIEDSSVYNKSIKDLVMLNDYQECKSLEFVYLNLNQTNLDNSTLNLLSQSISVWNKIQDLALHLSSNGLNTESVTSLSKSIENLSLLSSLTLNFSENKLGSQGLVQIAKGISKLQLKTFTLHLRENQIGSNGAKALGQHLENQQQLHTLFVNFGFNNIQSEGANCLIQGVSMCSQIQYVKINLQNNKIKQIKDLSNHIITQKGLKSLDIQLQNNKINSEEQSQFAQIVTELKNTSTQISLLQTTEISNLYDSEEEYQQSIKLQKVCPLMISSLGNKLASLTNVQSLSLEIKNSQIEGSQLNDLGLGLQHCQSLNELMVEIKDSQISPDQQLGLFSLINCLNISKIQIKVSDLKIEINSNDSKSYELAFKSVGFPLFQKLCDNLYIFNKFSSLKFDMKFCKIEEQGIICLGEQLTKLQNLRCFHVVAMLSDIGKEGVIQFFKKTKTIKGIRKMTFEYYGNSMSQIERKKLTSIGIKAPYLVDFCFTN</sequence>
<dbReference type="PANTHER" id="PTHR24113">
    <property type="entry name" value="RAN GTPASE-ACTIVATING PROTEIN 1"/>
    <property type="match status" value="1"/>
</dbReference>
<evidence type="ECO:0000256" key="3">
    <source>
        <dbReference type="ARBA" id="ARBA00022737"/>
    </source>
</evidence>
<keyword evidence="3" id="KW-0677">Repeat</keyword>
<evidence type="ECO:0000256" key="2">
    <source>
        <dbReference type="ARBA" id="ARBA00022614"/>
    </source>
</evidence>
<dbReference type="Pfam" id="PF13516">
    <property type="entry name" value="LRR_6"/>
    <property type="match status" value="1"/>
</dbReference>
<dbReference type="Gene3D" id="3.80.10.10">
    <property type="entry name" value="Ribonuclease Inhibitor"/>
    <property type="match status" value="1"/>
</dbReference>
<proteinExistence type="predicted"/>
<accession>Q22NA8</accession>
<dbReference type="GO" id="GO:0005096">
    <property type="term" value="F:GTPase activator activity"/>
    <property type="evidence" value="ECO:0007669"/>
    <property type="project" value="UniProtKB-KW"/>
</dbReference>
<evidence type="ECO:0000313" key="4">
    <source>
        <dbReference type="EMBL" id="EAR86877.2"/>
    </source>
</evidence>
<evidence type="ECO:0000313" key="5">
    <source>
        <dbReference type="Proteomes" id="UP000009168"/>
    </source>
</evidence>
<keyword evidence="2" id="KW-0433">Leucine-rich repeat</keyword>